<organism evidence="1 2">
    <name type="scientific">Tanacetum coccineum</name>
    <dbReference type="NCBI Taxonomy" id="301880"/>
    <lineage>
        <taxon>Eukaryota</taxon>
        <taxon>Viridiplantae</taxon>
        <taxon>Streptophyta</taxon>
        <taxon>Embryophyta</taxon>
        <taxon>Tracheophyta</taxon>
        <taxon>Spermatophyta</taxon>
        <taxon>Magnoliopsida</taxon>
        <taxon>eudicotyledons</taxon>
        <taxon>Gunneridae</taxon>
        <taxon>Pentapetalae</taxon>
        <taxon>asterids</taxon>
        <taxon>campanulids</taxon>
        <taxon>Asterales</taxon>
        <taxon>Asteraceae</taxon>
        <taxon>Asteroideae</taxon>
        <taxon>Anthemideae</taxon>
        <taxon>Anthemidinae</taxon>
        <taxon>Tanacetum</taxon>
    </lineage>
</organism>
<proteinExistence type="predicted"/>
<dbReference type="Proteomes" id="UP001151760">
    <property type="component" value="Unassembled WGS sequence"/>
</dbReference>
<keyword evidence="2" id="KW-1185">Reference proteome</keyword>
<reference evidence="1" key="1">
    <citation type="journal article" date="2022" name="Int. J. Mol. Sci.">
        <title>Draft Genome of Tanacetum Coccineum: Genomic Comparison of Closely Related Tanacetum-Family Plants.</title>
        <authorList>
            <person name="Yamashiro T."/>
            <person name="Shiraishi A."/>
            <person name="Nakayama K."/>
            <person name="Satake H."/>
        </authorList>
    </citation>
    <scope>NUCLEOTIDE SEQUENCE</scope>
</reference>
<accession>A0ABQ5BIW3</accession>
<evidence type="ECO:0000313" key="1">
    <source>
        <dbReference type="EMBL" id="GJT13591.1"/>
    </source>
</evidence>
<gene>
    <name evidence="1" type="ORF">Tco_0860633</name>
</gene>
<evidence type="ECO:0008006" key="3">
    <source>
        <dbReference type="Google" id="ProtNLM"/>
    </source>
</evidence>
<name>A0ABQ5BIW3_9ASTR</name>
<protein>
    <recommendedName>
        <fullName evidence="3">Reverse transcriptase Ty1/copia-type domain-containing protein</fullName>
    </recommendedName>
</protein>
<sequence length="179" mass="20472">MSSGVNNLPKGQKDIGVMWVYKAKKNAKGIVEKIQGKTCGKREIFEYGLALKGEANHVEGYFICQERYAKEILKRFDMDRCNPVGTPIDHKEKPLKHDRREAVDLTLFKSLVGCLCYLACTRPDILFAVGLVSRFIEEPTTKHLKIAKRILHYIKGIVDYDMFYSISEDFKLVAYSDSD</sequence>
<dbReference type="PANTHER" id="PTHR11439:SF517">
    <property type="entry name" value="CYSTEINE-RICH RLK (RECEPTOR-LIKE PROTEIN KINASE) 8"/>
    <property type="match status" value="1"/>
</dbReference>
<comment type="caution">
    <text evidence="1">The sequence shown here is derived from an EMBL/GenBank/DDBJ whole genome shotgun (WGS) entry which is preliminary data.</text>
</comment>
<reference evidence="1" key="2">
    <citation type="submission" date="2022-01" db="EMBL/GenBank/DDBJ databases">
        <authorList>
            <person name="Yamashiro T."/>
            <person name="Shiraishi A."/>
            <person name="Satake H."/>
            <person name="Nakayama K."/>
        </authorList>
    </citation>
    <scope>NUCLEOTIDE SEQUENCE</scope>
</reference>
<evidence type="ECO:0000313" key="2">
    <source>
        <dbReference type="Proteomes" id="UP001151760"/>
    </source>
</evidence>
<dbReference type="PANTHER" id="PTHR11439">
    <property type="entry name" value="GAG-POL-RELATED RETROTRANSPOSON"/>
    <property type="match status" value="1"/>
</dbReference>
<dbReference type="EMBL" id="BQNB010013241">
    <property type="protein sequence ID" value="GJT13591.1"/>
    <property type="molecule type" value="Genomic_DNA"/>
</dbReference>